<comment type="caution">
    <text evidence="1">The sequence shown here is derived from an EMBL/GenBank/DDBJ whole genome shotgun (WGS) entry which is preliminary data.</text>
</comment>
<proteinExistence type="predicted"/>
<dbReference type="Proteomes" id="UP000316167">
    <property type="component" value="Unassembled WGS sequence"/>
</dbReference>
<dbReference type="AlphaFoldDB" id="A0A562SWZ0"/>
<protein>
    <submittedName>
        <fullName evidence="1">Uncharacterized protein</fullName>
    </submittedName>
</protein>
<evidence type="ECO:0000313" key="2">
    <source>
        <dbReference type="Proteomes" id="UP000316167"/>
    </source>
</evidence>
<organism evidence="1 2">
    <name type="scientific">Lacibacter cauensis</name>
    <dbReference type="NCBI Taxonomy" id="510947"/>
    <lineage>
        <taxon>Bacteria</taxon>
        <taxon>Pseudomonadati</taxon>
        <taxon>Bacteroidota</taxon>
        <taxon>Chitinophagia</taxon>
        <taxon>Chitinophagales</taxon>
        <taxon>Chitinophagaceae</taxon>
        <taxon>Lacibacter</taxon>
    </lineage>
</organism>
<keyword evidence="2" id="KW-1185">Reference proteome</keyword>
<evidence type="ECO:0000313" key="1">
    <source>
        <dbReference type="EMBL" id="TWI85762.1"/>
    </source>
</evidence>
<dbReference type="EMBL" id="VLLE01000002">
    <property type="protein sequence ID" value="TWI85762.1"/>
    <property type="molecule type" value="Genomic_DNA"/>
</dbReference>
<sequence>MREHLRTALGKQISLEDGSHYHYVVTQVEVNNALGAIVAVLDEFLITDEAGNVYKLHKTKEGNWYDFEAEKSGGQPSVLQRLKRAIDNQFKQITE</sequence>
<dbReference type="OrthoDB" id="680686at2"/>
<gene>
    <name evidence="1" type="ORF">IQ13_0930</name>
</gene>
<accession>A0A562SWZ0</accession>
<dbReference type="RefSeq" id="WP_144884862.1">
    <property type="nucleotide sequence ID" value="NZ_VLLE01000002.1"/>
</dbReference>
<reference evidence="1 2" key="1">
    <citation type="journal article" date="2015" name="Stand. Genomic Sci.">
        <title>Genomic Encyclopedia of Bacterial and Archaeal Type Strains, Phase III: the genomes of soil and plant-associated and newly described type strains.</title>
        <authorList>
            <person name="Whitman W.B."/>
            <person name="Woyke T."/>
            <person name="Klenk H.P."/>
            <person name="Zhou Y."/>
            <person name="Lilburn T.G."/>
            <person name="Beck B.J."/>
            <person name="De Vos P."/>
            <person name="Vandamme P."/>
            <person name="Eisen J.A."/>
            <person name="Garrity G."/>
            <person name="Hugenholtz P."/>
            <person name="Kyrpides N.C."/>
        </authorList>
    </citation>
    <scope>NUCLEOTIDE SEQUENCE [LARGE SCALE GENOMIC DNA]</scope>
    <source>
        <strain evidence="1 2">CGMCC 1.7271</strain>
    </source>
</reference>
<name>A0A562SWZ0_9BACT</name>